<feature type="region of interest" description="Disordered" evidence="1">
    <location>
        <begin position="132"/>
        <end position="175"/>
    </location>
</feature>
<comment type="caution">
    <text evidence="3">The sequence shown here is derived from an EMBL/GenBank/DDBJ whole genome shotgun (WGS) entry which is preliminary data.</text>
</comment>
<protein>
    <recommendedName>
        <fullName evidence="2">DUF6604 domain-containing protein</fullName>
    </recommendedName>
</protein>
<reference evidence="3" key="1">
    <citation type="submission" date="2021-07" db="EMBL/GenBank/DDBJ databases">
        <title>Elsinoe batatas strain:CRI-CJ2 Genome sequencing and assembly.</title>
        <authorList>
            <person name="Huang L."/>
        </authorList>
    </citation>
    <scope>NUCLEOTIDE SEQUENCE</scope>
    <source>
        <strain evidence="3">CRI-CJ2</strain>
    </source>
</reference>
<keyword evidence="4" id="KW-1185">Reference proteome</keyword>
<gene>
    <name evidence="3" type="ORF">KVT40_008274</name>
</gene>
<dbReference type="Proteomes" id="UP000809789">
    <property type="component" value="Unassembled WGS sequence"/>
</dbReference>
<dbReference type="Pfam" id="PF20253">
    <property type="entry name" value="DUF6604"/>
    <property type="match status" value="1"/>
</dbReference>
<proteinExistence type="predicted"/>
<name>A0A8K0KVB3_9PEZI</name>
<dbReference type="PIRSF" id="PIRSF028035">
    <property type="entry name" value="UCP028035"/>
    <property type="match status" value="1"/>
</dbReference>
<sequence length="803" mass="90136">MASQNAYLDYKRDTQKLVYWIINASNAIAKASLNSHDAGVVFNATGQLKVSDIVPTCTAIAKRVKKIPGTVFDLLKKTIDARKQFHKVFTDMVATAADPVLQKKNDSHAHVEEATDNLFQNYFATLSLQGTDAEDSDSDTQPSIDHAKRQNRSKSGKRSKKAKRADKKKNHIRAAEKDLKRIPVEQYRISLDRDQLATEYLWAGFCFFGECMKMRCNVQIMWRTVVRQAMKPAAASSASKIAAALVKRMSDAIFADFPGHDSFQRLFESCTAATLKDSMTMTHIKIPSFETDPTPEELSQDSRQVVISSDEWFLGHIFNDLTDFVVDFQKNNNGKPTKRMAAMLARWNPDAAIRHMSQGDLVAWRRLYTINWLYNFVALSSAADPSNAIGIKTELSVKDCMHTPPPGMEDLACTIKACITSNPVSALPVSAHQVFELQTVVDSFMISKGWCIHPVHGNIFDPCARQTGCHDLDQVLQSLHTAERDRDLAIHELQSCMENDTSLHDDPNRHKVTAARLVKFAKASVGWLDRSSLMPLLPTSSTFSALSSDGIWTFSPYVCGSVLAAMLDQSYELGMHLWSAIPEVTMLIFLHNKLKWRGYLGETVPLLTKLEQTFSEYFGKPLHQCTAYRSTSATRSSHVTAKGVRPDQPCNESILHNLSQAEWDPSRIPITHIRPTSFMGKLCLVESGLDETGKSRDVKYLIQRAKKLSVSEEALDQTASIFRNLRSGSNEARDMFKLVSRIKHNHEPRLNETETLLGSDINAAIPNDKLIQFLCYDIHEEICGSFPFVGLHYILIVAKLMRR</sequence>
<evidence type="ECO:0000256" key="1">
    <source>
        <dbReference type="SAM" id="MobiDB-lite"/>
    </source>
</evidence>
<dbReference type="EMBL" id="JAESVG020000010">
    <property type="protein sequence ID" value="KAG8623298.1"/>
    <property type="molecule type" value="Genomic_DNA"/>
</dbReference>
<feature type="domain" description="DUF6604" evidence="2">
    <location>
        <begin position="9"/>
        <end position="254"/>
    </location>
</feature>
<organism evidence="3 4">
    <name type="scientific">Elsinoe batatas</name>
    <dbReference type="NCBI Taxonomy" id="2601811"/>
    <lineage>
        <taxon>Eukaryota</taxon>
        <taxon>Fungi</taxon>
        <taxon>Dikarya</taxon>
        <taxon>Ascomycota</taxon>
        <taxon>Pezizomycotina</taxon>
        <taxon>Dothideomycetes</taxon>
        <taxon>Dothideomycetidae</taxon>
        <taxon>Myriangiales</taxon>
        <taxon>Elsinoaceae</taxon>
        <taxon>Elsinoe</taxon>
    </lineage>
</organism>
<evidence type="ECO:0000259" key="2">
    <source>
        <dbReference type="Pfam" id="PF20253"/>
    </source>
</evidence>
<dbReference type="InterPro" id="IPR016864">
    <property type="entry name" value="UCP028035"/>
</dbReference>
<dbReference type="InterPro" id="IPR046539">
    <property type="entry name" value="DUF6604"/>
</dbReference>
<evidence type="ECO:0000313" key="3">
    <source>
        <dbReference type="EMBL" id="KAG8623298.1"/>
    </source>
</evidence>
<dbReference type="PANTHER" id="PTHR38795:SF1">
    <property type="entry name" value="DUF6604 DOMAIN-CONTAINING PROTEIN"/>
    <property type="match status" value="1"/>
</dbReference>
<evidence type="ECO:0000313" key="4">
    <source>
        <dbReference type="Proteomes" id="UP000809789"/>
    </source>
</evidence>
<feature type="compositionally biased region" description="Basic residues" evidence="1">
    <location>
        <begin position="149"/>
        <end position="172"/>
    </location>
</feature>
<dbReference type="AlphaFoldDB" id="A0A8K0KVB3"/>
<accession>A0A8K0KVB3</accession>
<dbReference type="PANTHER" id="PTHR38795">
    <property type="entry name" value="DUF6604 DOMAIN-CONTAINING PROTEIN"/>
    <property type="match status" value="1"/>
</dbReference>
<dbReference type="OrthoDB" id="5339038at2759"/>